<dbReference type="RefSeq" id="WP_078177262.1">
    <property type="nucleotide sequence ID" value="NZ_CP128129.1"/>
</dbReference>
<dbReference type="PROSITE" id="PS51184">
    <property type="entry name" value="JMJC"/>
    <property type="match status" value="1"/>
</dbReference>
<name>A0A1S9SZM4_BACMY</name>
<evidence type="ECO:0000313" key="2">
    <source>
        <dbReference type="EMBL" id="OOR03157.1"/>
    </source>
</evidence>
<evidence type="ECO:0000313" key="3">
    <source>
        <dbReference type="Proteomes" id="UP000190696"/>
    </source>
</evidence>
<dbReference type="GO" id="GO:0043565">
    <property type="term" value="F:sequence-specific DNA binding"/>
    <property type="evidence" value="ECO:0007669"/>
    <property type="project" value="TreeGrafter"/>
</dbReference>
<sequence>MKIEKIDANDLSLQLFFSEFLNNKPVIITGEMEDWPLSGTDLNHFEEKYGDKTAPVRGSNVDDFQEYMEVKVSEYIKHMKNNPDKWYCDFPTDFEEFPELRKLYTVPEYFSTNATSYRNGALHQWLYLGGEGTGTPLHTDVEGSYAWNALIFGEKEWIVFPPSSNVKEYEGKVDLLSNSNQANSIIEKKDYFYFHQKPNEIVYIPSNFAHQVKNSSASLCITGNFWINNSN</sequence>
<dbReference type="PANTHER" id="PTHR12480:SF6">
    <property type="entry name" value="2-OXOGLUTARATE AND IRON-DEPENDENT OXYGENASE JMJD4"/>
    <property type="match status" value="1"/>
</dbReference>
<dbReference type="GO" id="GO:0045905">
    <property type="term" value="P:positive regulation of translational termination"/>
    <property type="evidence" value="ECO:0007669"/>
    <property type="project" value="TreeGrafter"/>
</dbReference>
<gene>
    <name evidence="2" type="ORF">BW900_28465</name>
</gene>
<accession>A0A1S9SZM4</accession>
<dbReference type="InterPro" id="IPR041667">
    <property type="entry name" value="Cupin_8"/>
</dbReference>
<dbReference type="AlphaFoldDB" id="A0A1S9SZM4"/>
<dbReference type="InterPro" id="IPR050910">
    <property type="entry name" value="JMJD6_ArgDemeth/LysHydrox"/>
</dbReference>
<reference evidence="2 3" key="1">
    <citation type="submission" date="2017-01" db="EMBL/GenBank/DDBJ databases">
        <title>Bacillus cereus isolates.</title>
        <authorList>
            <person name="Beno S.M."/>
        </authorList>
    </citation>
    <scope>NUCLEOTIDE SEQUENCE [LARGE SCALE GENOMIC DNA]</scope>
    <source>
        <strain evidence="2 3">FSL W7-1108</strain>
    </source>
</reference>
<organism evidence="2 3">
    <name type="scientific">Bacillus mycoides</name>
    <dbReference type="NCBI Taxonomy" id="1405"/>
    <lineage>
        <taxon>Bacteria</taxon>
        <taxon>Bacillati</taxon>
        <taxon>Bacillota</taxon>
        <taxon>Bacilli</taxon>
        <taxon>Bacillales</taxon>
        <taxon>Bacillaceae</taxon>
        <taxon>Bacillus</taxon>
        <taxon>Bacillus cereus group</taxon>
    </lineage>
</organism>
<dbReference type="InterPro" id="IPR003347">
    <property type="entry name" value="JmjC_dom"/>
</dbReference>
<dbReference type="GO" id="GO:0005737">
    <property type="term" value="C:cytoplasm"/>
    <property type="evidence" value="ECO:0007669"/>
    <property type="project" value="TreeGrafter"/>
</dbReference>
<dbReference type="Gene3D" id="2.60.120.650">
    <property type="entry name" value="Cupin"/>
    <property type="match status" value="1"/>
</dbReference>
<dbReference type="Pfam" id="PF13621">
    <property type="entry name" value="Cupin_8"/>
    <property type="match status" value="1"/>
</dbReference>
<dbReference type="PANTHER" id="PTHR12480">
    <property type="entry name" value="ARGININE DEMETHYLASE AND LYSYL-HYDROXYLASE JMJD"/>
    <property type="match status" value="1"/>
</dbReference>
<proteinExistence type="predicted"/>
<dbReference type="EMBL" id="MUAI01000056">
    <property type="protein sequence ID" value="OOR03157.1"/>
    <property type="molecule type" value="Genomic_DNA"/>
</dbReference>
<protein>
    <recommendedName>
        <fullName evidence="1">JmjC domain-containing protein</fullName>
    </recommendedName>
</protein>
<dbReference type="GO" id="GO:0016706">
    <property type="term" value="F:2-oxoglutarate-dependent dioxygenase activity"/>
    <property type="evidence" value="ECO:0007669"/>
    <property type="project" value="TreeGrafter"/>
</dbReference>
<dbReference type="SUPFAM" id="SSF51197">
    <property type="entry name" value="Clavaminate synthase-like"/>
    <property type="match status" value="1"/>
</dbReference>
<feature type="domain" description="JmjC" evidence="1">
    <location>
        <begin position="95"/>
        <end position="231"/>
    </location>
</feature>
<dbReference type="Proteomes" id="UP000190696">
    <property type="component" value="Unassembled WGS sequence"/>
</dbReference>
<evidence type="ECO:0000259" key="1">
    <source>
        <dbReference type="PROSITE" id="PS51184"/>
    </source>
</evidence>
<dbReference type="SMART" id="SM00558">
    <property type="entry name" value="JmjC"/>
    <property type="match status" value="1"/>
</dbReference>
<comment type="caution">
    <text evidence="2">The sequence shown here is derived from an EMBL/GenBank/DDBJ whole genome shotgun (WGS) entry which is preliminary data.</text>
</comment>